<evidence type="ECO:0000313" key="4">
    <source>
        <dbReference type="Proteomes" id="UP001368318"/>
    </source>
</evidence>
<dbReference type="EMBL" id="CP136924">
    <property type="protein sequence ID" value="WXA02451.1"/>
    <property type="molecule type" value="Genomic_DNA"/>
</dbReference>
<dbReference type="KEGG" id="mcaa:R3L15_09655"/>
<name>A0AAU6NXT2_9FLAO</name>
<protein>
    <recommendedName>
        <fullName evidence="5">DUF3899 domain-containing protein</fullName>
    </recommendedName>
</protein>
<dbReference type="RefSeq" id="WP_338731386.1">
    <property type="nucleotide sequence ID" value="NZ_CP136924.1"/>
</dbReference>
<sequence>MKKIYTTIIIIGIIAEIVLLFFFDKKIAAYGPVIFWGIALLGILNYGVNIFKLSDSVKRTKPELYKKHSFGIMITRNALSDKEFLEALDDSEQRIIKNNKTIFKFLFLCFGLFAISAIVIVLK</sequence>
<evidence type="ECO:0000256" key="1">
    <source>
        <dbReference type="SAM" id="Phobius"/>
    </source>
</evidence>
<keyword evidence="1" id="KW-1133">Transmembrane helix</keyword>
<keyword evidence="1" id="KW-0472">Membrane</keyword>
<dbReference type="EMBL" id="CP136925">
    <property type="protein sequence ID" value="WXA12387.1"/>
    <property type="molecule type" value="Genomic_DNA"/>
</dbReference>
<organism evidence="2 4">
    <name type="scientific">Mangrovimonas cancribranchiae</name>
    <dbReference type="NCBI Taxonomy" id="3080055"/>
    <lineage>
        <taxon>Bacteria</taxon>
        <taxon>Pseudomonadati</taxon>
        <taxon>Bacteroidota</taxon>
        <taxon>Flavobacteriia</taxon>
        <taxon>Flavobacteriales</taxon>
        <taxon>Flavobacteriaceae</taxon>
        <taxon>Mangrovimonas</taxon>
    </lineage>
</organism>
<gene>
    <name evidence="3" type="ORF">R3L15_09655</name>
    <name evidence="2" type="ORF">R3L16_11930</name>
</gene>
<evidence type="ECO:0008006" key="5">
    <source>
        <dbReference type="Google" id="ProtNLM"/>
    </source>
</evidence>
<feature type="transmembrane region" description="Helical" evidence="1">
    <location>
        <begin position="5"/>
        <end position="23"/>
    </location>
</feature>
<accession>A0AAU6NXT2</accession>
<feature type="transmembrane region" description="Helical" evidence="1">
    <location>
        <begin position="102"/>
        <end position="122"/>
    </location>
</feature>
<evidence type="ECO:0000313" key="2">
    <source>
        <dbReference type="EMBL" id="WXA02451.1"/>
    </source>
</evidence>
<reference evidence="2 4" key="1">
    <citation type="submission" date="2023-10" db="EMBL/GenBank/DDBJ databases">
        <title>Culture-based analysis of two novel bacteria associated with mangrove crab gills.</title>
        <authorList>
            <person name="Yang X."/>
            <person name="Garuglieri E."/>
            <person name="Van Goethem M.W."/>
            <person name="Fusi M."/>
            <person name="Marasco R."/>
            <person name="Daffonchio D.G."/>
        </authorList>
    </citation>
    <scope>NUCLEOTIDE SEQUENCE [LARGE SCALE GENOMIC DNA]</scope>
    <source>
        <strain evidence="3">UG2-1</strain>
        <strain evidence="2">UG2-2</strain>
        <strain evidence="4">UG2_2</strain>
    </source>
</reference>
<feature type="transmembrane region" description="Helical" evidence="1">
    <location>
        <begin position="29"/>
        <end position="51"/>
    </location>
</feature>
<evidence type="ECO:0000313" key="3">
    <source>
        <dbReference type="EMBL" id="WXA12387.1"/>
    </source>
</evidence>
<keyword evidence="4" id="KW-1185">Reference proteome</keyword>
<dbReference type="AlphaFoldDB" id="A0AAU6NXT2"/>
<proteinExistence type="predicted"/>
<dbReference type="Proteomes" id="UP001368318">
    <property type="component" value="Chromosome"/>
</dbReference>
<keyword evidence="1" id="KW-0812">Transmembrane</keyword>